<gene>
    <name evidence="1" type="ORF">DPMN_167710</name>
    <name evidence="2" type="ORF">DPMN_167827</name>
</gene>
<name>A0A9D4F0L0_DREPO</name>
<evidence type="ECO:0000313" key="2">
    <source>
        <dbReference type="EMBL" id="KAH3789642.1"/>
    </source>
</evidence>
<accession>A0A9D4F0L0</accession>
<comment type="caution">
    <text evidence="2">The sequence shown here is derived from an EMBL/GenBank/DDBJ whole genome shotgun (WGS) entry which is preliminary data.</text>
</comment>
<dbReference type="Proteomes" id="UP000828390">
    <property type="component" value="Unassembled WGS sequence"/>
</dbReference>
<reference evidence="2" key="2">
    <citation type="submission" date="2020-11" db="EMBL/GenBank/DDBJ databases">
        <authorList>
            <person name="McCartney M.A."/>
            <person name="Auch B."/>
            <person name="Kono T."/>
            <person name="Mallez S."/>
            <person name="Becker A."/>
            <person name="Gohl D.M."/>
            <person name="Silverstein K.A.T."/>
            <person name="Koren S."/>
            <person name="Bechman K.B."/>
            <person name="Herman A."/>
            <person name="Abrahante J.E."/>
            <person name="Garbe J."/>
        </authorList>
    </citation>
    <scope>NUCLEOTIDE SEQUENCE</scope>
    <source>
        <strain evidence="2">Duluth1</strain>
        <tissue evidence="2">Whole animal</tissue>
    </source>
</reference>
<evidence type="ECO:0000313" key="3">
    <source>
        <dbReference type="Proteomes" id="UP000828390"/>
    </source>
</evidence>
<dbReference type="EMBL" id="JAIWYP010000008">
    <property type="protein sequence ID" value="KAH3789530.1"/>
    <property type="molecule type" value="Genomic_DNA"/>
</dbReference>
<keyword evidence="3" id="KW-1185">Reference proteome</keyword>
<reference evidence="2" key="1">
    <citation type="journal article" date="2019" name="bioRxiv">
        <title>The Genome of the Zebra Mussel, Dreissena polymorpha: A Resource for Invasive Species Research.</title>
        <authorList>
            <person name="McCartney M.A."/>
            <person name="Auch B."/>
            <person name="Kono T."/>
            <person name="Mallez S."/>
            <person name="Zhang Y."/>
            <person name="Obille A."/>
            <person name="Becker A."/>
            <person name="Abrahante J.E."/>
            <person name="Garbe J."/>
            <person name="Badalamenti J.P."/>
            <person name="Herman A."/>
            <person name="Mangelson H."/>
            <person name="Liachko I."/>
            <person name="Sullivan S."/>
            <person name="Sone E.D."/>
            <person name="Koren S."/>
            <person name="Silverstein K.A.T."/>
            <person name="Beckman K.B."/>
            <person name="Gohl D.M."/>
        </authorList>
    </citation>
    <scope>NUCLEOTIDE SEQUENCE</scope>
    <source>
        <strain evidence="2">Duluth1</strain>
        <tissue evidence="2">Whole animal</tissue>
    </source>
</reference>
<evidence type="ECO:0000313" key="1">
    <source>
        <dbReference type="EMBL" id="KAH3789530.1"/>
    </source>
</evidence>
<organism evidence="2 3">
    <name type="scientific">Dreissena polymorpha</name>
    <name type="common">Zebra mussel</name>
    <name type="synonym">Mytilus polymorpha</name>
    <dbReference type="NCBI Taxonomy" id="45954"/>
    <lineage>
        <taxon>Eukaryota</taxon>
        <taxon>Metazoa</taxon>
        <taxon>Spiralia</taxon>
        <taxon>Lophotrochozoa</taxon>
        <taxon>Mollusca</taxon>
        <taxon>Bivalvia</taxon>
        <taxon>Autobranchia</taxon>
        <taxon>Heteroconchia</taxon>
        <taxon>Euheterodonta</taxon>
        <taxon>Imparidentia</taxon>
        <taxon>Neoheterodontei</taxon>
        <taxon>Myida</taxon>
        <taxon>Dreissenoidea</taxon>
        <taxon>Dreissenidae</taxon>
        <taxon>Dreissena</taxon>
    </lineage>
</organism>
<dbReference type="EMBL" id="JAIWYP010000008">
    <property type="protein sequence ID" value="KAH3789642.1"/>
    <property type="molecule type" value="Genomic_DNA"/>
</dbReference>
<sequence>MAEADLDVFDEIAPGNEQEEAETAEEEIIESEEFIYFNPDRVTEHREYDIGNEIGCTVSTSQIVTNENILAD</sequence>
<proteinExistence type="predicted"/>
<protein>
    <submittedName>
        <fullName evidence="2">Uncharacterized protein</fullName>
    </submittedName>
</protein>
<dbReference type="AlphaFoldDB" id="A0A9D4F0L0"/>